<evidence type="ECO:0000313" key="3">
    <source>
        <dbReference type="EMBL" id="SVC64290.1"/>
    </source>
</evidence>
<accession>A0A382NUG5</accession>
<dbReference type="InterPro" id="IPR013830">
    <property type="entry name" value="SGNH_hydro"/>
</dbReference>
<dbReference type="PANTHER" id="PTHR11852:SF0">
    <property type="entry name" value="PLATELET-ACTIVATING FACTOR ACETYLHYDROLASE IB SUBUNIT BETA HOMOLOG"/>
    <property type="match status" value="1"/>
</dbReference>
<dbReference type="EMBL" id="UINC01102565">
    <property type="protein sequence ID" value="SVC64290.1"/>
    <property type="molecule type" value="Genomic_DNA"/>
</dbReference>
<dbReference type="AlphaFoldDB" id="A0A382NUG5"/>
<dbReference type="Pfam" id="PF13472">
    <property type="entry name" value="Lipase_GDSL_2"/>
    <property type="match status" value="1"/>
</dbReference>
<reference evidence="3" key="1">
    <citation type="submission" date="2018-05" db="EMBL/GenBank/DDBJ databases">
        <authorList>
            <person name="Lanie J.A."/>
            <person name="Ng W.-L."/>
            <person name="Kazmierczak K.M."/>
            <person name="Andrzejewski T.M."/>
            <person name="Davidsen T.M."/>
            <person name="Wayne K.J."/>
            <person name="Tettelin H."/>
            <person name="Glass J.I."/>
            <person name="Rusch D."/>
            <person name="Podicherti R."/>
            <person name="Tsui H.-C.T."/>
            <person name="Winkler M.E."/>
        </authorList>
    </citation>
    <scope>NUCLEOTIDE SEQUENCE</scope>
</reference>
<protein>
    <recommendedName>
        <fullName evidence="2">SGNH hydrolase-type esterase domain-containing protein</fullName>
    </recommendedName>
</protein>
<dbReference type="Gene3D" id="3.40.50.1110">
    <property type="entry name" value="SGNH hydrolase"/>
    <property type="match status" value="1"/>
</dbReference>
<feature type="domain" description="SGNH hydrolase-type esterase" evidence="2">
    <location>
        <begin position="73"/>
        <end position="177"/>
    </location>
</feature>
<dbReference type="PANTHER" id="PTHR11852">
    <property type="entry name" value="PLATELET-ACTIVATING FACTOR ACETYLHYDROLASE"/>
    <property type="match status" value="1"/>
</dbReference>
<feature type="non-terminal residue" evidence="3">
    <location>
        <position position="179"/>
    </location>
</feature>
<name>A0A382NUG5_9ZZZZ</name>
<evidence type="ECO:0000259" key="2">
    <source>
        <dbReference type="Pfam" id="PF13472"/>
    </source>
</evidence>
<sequence length="179" mass="19662">MKRISSLVLGVTTAFSAVSADQKSPALTDKAHPSISAQVRLSSWWIARHAENIAAVEAANDPKKNQKIELFMVGDSITHNFDKDGPGEAVWKKHFAPLNALNLGFGGDRTNHVLWRLDHLPQLKTAPKAASLMIGTNNICWGSDQPKQAADGVQAIAKKLNEMYPEMEILVLGVFPRRR</sequence>
<proteinExistence type="inferred from homology"/>
<comment type="similarity">
    <text evidence="1">Belongs to the 'GDSL' lipolytic enzyme family. Platelet-activating factor acetylhydrolase IB beta/gamma subunits subfamily.</text>
</comment>
<dbReference type="SUPFAM" id="SSF52266">
    <property type="entry name" value="SGNH hydrolase"/>
    <property type="match status" value="1"/>
</dbReference>
<organism evidence="3">
    <name type="scientific">marine metagenome</name>
    <dbReference type="NCBI Taxonomy" id="408172"/>
    <lineage>
        <taxon>unclassified sequences</taxon>
        <taxon>metagenomes</taxon>
        <taxon>ecological metagenomes</taxon>
    </lineage>
</organism>
<gene>
    <name evidence="3" type="ORF">METZ01_LOCUS317144</name>
</gene>
<dbReference type="InterPro" id="IPR036514">
    <property type="entry name" value="SGNH_hydro_sf"/>
</dbReference>
<evidence type="ECO:0000256" key="1">
    <source>
        <dbReference type="ARBA" id="ARBA00038184"/>
    </source>
</evidence>